<dbReference type="GO" id="GO:0016787">
    <property type="term" value="F:hydrolase activity"/>
    <property type="evidence" value="ECO:0007669"/>
    <property type="project" value="UniProtKB-KW"/>
</dbReference>
<dbReference type="InterPro" id="IPR015797">
    <property type="entry name" value="NUDIX_hydrolase-like_dom_sf"/>
</dbReference>
<comment type="caution">
    <text evidence="4">The sequence shown here is derived from an EMBL/GenBank/DDBJ whole genome shotgun (WGS) entry which is preliminary data.</text>
</comment>
<dbReference type="InterPro" id="IPR000086">
    <property type="entry name" value="NUDIX_hydrolase_dom"/>
</dbReference>
<dbReference type="Proteomes" id="UP000282028">
    <property type="component" value="Unassembled WGS sequence"/>
</dbReference>
<protein>
    <submittedName>
        <fullName evidence="4">NUDIX domain-containing protein</fullName>
    </submittedName>
</protein>
<comment type="cofactor">
    <cofactor evidence="1">
        <name>Mg(2+)</name>
        <dbReference type="ChEBI" id="CHEBI:18420"/>
    </cofactor>
</comment>
<dbReference type="PANTHER" id="PTHR43046">
    <property type="entry name" value="GDP-MANNOSE MANNOSYL HYDROLASE"/>
    <property type="match status" value="1"/>
</dbReference>
<accession>A0A3M8BYW5</accession>
<gene>
    <name evidence="4" type="ORF">EDM52_20355</name>
</gene>
<evidence type="ECO:0000259" key="3">
    <source>
        <dbReference type="PROSITE" id="PS51462"/>
    </source>
</evidence>
<dbReference type="SUPFAM" id="SSF55811">
    <property type="entry name" value="Nudix"/>
    <property type="match status" value="1"/>
</dbReference>
<keyword evidence="2" id="KW-0378">Hydrolase</keyword>
<dbReference type="EMBL" id="RHHR01000044">
    <property type="protein sequence ID" value="RNB68543.1"/>
    <property type="molecule type" value="Genomic_DNA"/>
</dbReference>
<dbReference type="Pfam" id="PF00293">
    <property type="entry name" value="NUDIX"/>
    <property type="match status" value="1"/>
</dbReference>
<dbReference type="PROSITE" id="PS51462">
    <property type="entry name" value="NUDIX"/>
    <property type="match status" value="1"/>
</dbReference>
<dbReference type="Gene3D" id="3.90.79.10">
    <property type="entry name" value="Nucleoside Triphosphate Pyrophosphohydrolase"/>
    <property type="match status" value="1"/>
</dbReference>
<dbReference type="AlphaFoldDB" id="A0A3M8BYW5"/>
<proteinExistence type="predicted"/>
<sequence>MNIRNSAKALVIHQGKLLVIKCYNHEEGVYYLLPGGGQEPGEKLLDTVVRECWEETGLRVIPHELRYLRECFLKKDVHRVEMIFTCSLTGSSVPDPAAQLNLDEEQVGIEWLPLDNLAAEPLFPQELRTLISSMSLPASSPVYVGEIF</sequence>
<organism evidence="4 5">
    <name type="scientific">Brevibacillus invocatus</name>
    <dbReference type="NCBI Taxonomy" id="173959"/>
    <lineage>
        <taxon>Bacteria</taxon>
        <taxon>Bacillati</taxon>
        <taxon>Bacillota</taxon>
        <taxon>Bacilli</taxon>
        <taxon>Bacillales</taxon>
        <taxon>Paenibacillaceae</taxon>
        <taxon>Brevibacillus</taxon>
    </lineage>
</organism>
<evidence type="ECO:0000256" key="2">
    <source>
        <dbReference type="ARBA" id="ARBA00022801"/>
    </source>
</evidence>
<feature type="domain" description="Nudix hydrolase" evidence="3">
    <location>
        <begin position="2"/>
        <end position="135"/>
    </location>
</feature>
<name>A0A3M8BYW5_9BACL</name>
<dbReference type="PANTHER" id="PTHR43046:SF14">
    <property type="entry name" value="MUTT_NUDIX FAMILY PROTEIN"/>
    <property type="match status" value="1"/>
</dbReference>
<dbReference type="OrthoDB" id="65827at2"/>
<evidence type="ECO:0000256" key="1">
    <source>
        <dbReference type="ARBA" id="ARBA00001946"/>
    </source>
</evidence>
<evidence type="ECO:0000313" key="4">
    <source>
        <dbReference type="EMBL" id="RNB68543.1"/>
    </source>
</evidence>
<evidence type="ECO:0000313" key="5">
    <source>
        <dbReference type="Proteomes" id="UP000282028"/>
    </source>
</evidence>
<reference evidence="4 5" key="1">
    <citation type="submission" date="2018-10" db="EMBL/GenBank/DDBJ databases">
        <title>Phylogenomics of Brevibacillus.</title>
        <authorList>
            <person name="Dunlap C."/>
        </authorList>
    </citation>
    <scope>NUCLEOTIDE SEQUENCE [LARGE SCALE GENOMIC DNA]</scope>
    <source>
        <strain evidence="4 5">JCM 12215</strain>
    </source>
</reference>
<keyword evidence="5" id="KW-1185">Reference proteome</keyword>
<dbReference type="CDD" id="cd18880">
    <property type="entry name" value="NUDIX_ADPRase"/>
    <property type="match status" value="1"/>
</dbReference>